<keyword evidence="7" id="KW-1185">Reference proteome</keyword>
<evidence type="ECO:0000313" key="6">
    <source>
        <dbReference type="EMBL" id="GAA0811665.1"/>
    </source>
</evidence>
<comment type="caution">
    <text evidence="6">The sequence shown here is derived from an EMBL/GenBank/DDBJ whole genome shotgun (WGS) entry which is preliminary data.</text>
</comment>
<dbReference type="HAMAP" id="MF_00821">
    <property type="entry name" value="SecB"/>
    <property type="match status" value="1"/>
</dbReference>
<dbReference type="InterPro" id="IPR003708">
    <property type="entry name" value="SecB"/>
</dbReference>
<accession>A0ABP3WDR0</accession>
<dbReference type="Gene3D" id="3.10.420.10">
    <property type="entry name" value="SecB-like"/>
    <property type="match status" value="1"/>
</dbReference>
<proteinExistence type="inferred from homology"/>
<comment type="function">
    <text evidence="5">One of the proteins required for the normal export of preproteins out of the cell cytoplasm. It is a molecular chaperone that binds to a subset of precursor proteins, maintaining them in a translocation-competent state. It also specifically binds to its receptor SecA.</text>
</comment>
<keyword evidence="4 5" id="KW-0811">Translocation</keyword>
<dbReference type="EMBL" id="BAAAFA010000001">
    <property type="protein sequence ID" value="GAA0811665.1"/>
    <property type="molecule type" value="Genomic_DNA"/>
</dbReference>
<name>A0ABP3WDR0_9GAMM</name>
<dbReference type="NCBIfam" id="TIGR00809">
    <property type="entry name" value="secB"/>
    <property type="match status" value="1"/>
</dbReference>
<sequence>MSDENQAVSNEETPTAEFAIQRIYTKDISFETPNSPAIFQAEWKPEIKLDLDTRSTQLSEGIYEVILSVTVTAIVEGKTAFLAEVQQAGIFTIGNLPEAQLAHTVGAFCPATLFPYAREAIASMVNRGSFPQFNLTPVNFDSLFASYMQQRAAQAQVPESSETH</sequence>
<comment type="subcellular location">
    <subcellularLocation>
        <location evidence="5">Cytoplasm</location>
    </subcellularLocation>
</comment>
<dbReference type="PANTHER" id="PTHR36918:SF1">
    <property type="entry name" value="PROTEIN-EXPORT PROTEIN SECB"/>
    <property type="match status" value="1"/>
</dbReference>
<comment type="similarity">
    <text evidence="1 5">Belongs to the SecB family.</text>
</comment>
<keyword evidence="2 5" id="KW-0813">Transport</keyword>
<dbReference type="NCBIfam" id="NF004393">
    <property type="entry name" value="PRK05751.1-4"/>
    <property type="match status" value="1"/>
</dbReference>
<dbReference type="PRINTS" id="PR01594">
    <property type="entry name" value="SECBCHAPRONE"/>
</dbReference>
<keyword evidence="5" id="KW-0963">Cytoplasm</keyword>
<dbReference type="RefSeq" id="WP_343814500.1">
    <property type="nucleotide sequence ID" value="NZ_BAAAFA010000001.1"/>
</dbReference>
<keyword evidence="3 5" id="KW-0653">Protein transport</keyword>
<dbReference type="InterPro" id="IPR035958">
    <property type="entry name" value="SecB-like_sf"/>
</dbReference>
<reference evidence="7" key="1">
    <citation type="journal article" date="2019" name="Int. J. Syst. Evol. Microbiol.">
        <title>The Global Catalogue of Microorganisms (GCM) 10K type strain sequencing project: providing services to taxonomists for standard genome sequencing and annotation.</title>
        <authorList>
            <consortium name="The Broad Institute Genomics Platform"/>
            <consortium name="The Broad Institute Genome Sequencing Center for Infectious Disease"/>
            <person name="Wu L."/>
            <person name="Ma J."/>
        </authorList>
    </citation>
    <scope>NUCLEOTIDE SEQUENCE [LARGE SCALE GENOMIC DNA]</scope>
    <source>
        <strain evidence="7">JCM 15608</strain>
    </source>
</reference>
<evidence type="ECO:0000256" key="2">
    <source>
        <dbReference type="ARBA" id="ARBA00022448"/>
    </source>
</evidence>
<comment type="subunit">
    <text evidence="5">Homotetramer, a dimer of dimers. One homotetramer interacts with 1 SecA dimer.</text>
</comment>
<dbReference type="SUPFAM" id="SSF54611">
    <property type="entry name" value="SecB-like"/>
    <property type="match status" value="1"/>
</dbReference>
<evidence type="ECO:0000256" key="1">
    <source>
        <dbReference type="ARBA" id="ARBA00009990"/>
    </source>
</evidence>
<gene>
    <name evidence="5 6" type="primary">secB</name>
    <name evidence="6" type="ORF">GCM10009111_04470</name>
</gene>
<evidence type="ECO:0000256" key="5">
    <source>
        <dbReference type="HAMAP-Rule" id="MF_00821"/>
    </source>
</evidence>
<keyword evidence="5" id="KW-0143">Chaperone</keyword>
<protein>
    <recommendedName>
        <fullName evidence="5">Protein-export protein SecB</fullName>
    </recommendedName>
</protein>
<dbReference type="Pfam" id="PF02556">
    <property type="entry name" value="SecB"/>
    <property type="match status" value="1"/>
</dbReference>
<evidence type="ECO:0000313" key="7">
    <source>
        <dbReference type="Proteomes" id="UP001500021"/>
    </source>
</evidence>
<organism evidence="6 7">
    <name type="scientific">Colwellia asteriadis</name>
    <dbReference type="NCBI Taxonomy" id="517723"/>
    <lineage>
        <taxon>Bacteria</taxon>
        <taxon>Pseudomonadati</taxon>
        <taxon>Pseudomonadota</taxon>
        <taxon>Gammaproteobacteria</taxon>
        <taxon>Alteromonadales</taxon>
        <taxon>Colwelliaceae</taxon>
        <taxon>Colwellia</taxon>
    </lineage>
</organism>
<dbReference type="Proteomes" id="UP001500021">
    <property type="component" value="Unassembled WGS sequence"/>
</dbReference>
<dbReference type="PANTHER" id="PTHR36918">
    <property type="match status" value="1"/>
</dbReference>
<evidence type="ECO:0000256" key="4">
    <source>
        <dbReference type="ARBA" id="ARBA00023010"/>
    </source>
</evidence>
<evidence type="ECO:0000256" key="3">
    <source>
        <dbReference type="ARBA" id="ARBA00022927"/>
    </source>
</evidence>